<dbReference type="GO" id="GO:0022857">
    <property type="term" value="F:transmembrane transporter activity"/>
    <property type="evidence" value="ECO:0007669"/>
    <property type="project" value="InterPro"/>
</dbReference>
<dbReference type="Gene3D" id="1.20.1250.20">
    <property type="entry name" value="MFS general substrate transporter like domains"/>
    <property type="match status" value="2"/>
</dbReference>
<dbReference type="SUPFAM" id="SSF103473">
    <property type="entry name" value="MFS general substrate transporter"/>
    <property type="match status" value="1"/>
</dbReference>
<name>A0A9N8HKR2_9STRA</name>
<protein>
    <submittedName>
        <fullName evidence="9">Transporter</fullName>
    </submittedName>
</protein>
<evidence type="ECO:0000256" key="7">
    <source>
        <dbReference type="SAM" id="SignalP"/>
    </source>
</evidence>
<dbReference type="PANTHER" id="PTHR11662">
    <property type="entry name" value="SOLUTE CARRIER FAMILY 17"/>
    <property type="match status" value="1"/>
</dbReference>
<sequence>MLDQTTLLLALARFMSAIGRLCLGPLLPLLTESLEFPEDAKPALLSAYSSGYILTQLGGGFLADQYGFGRIITAVTAISAGVLLYISLVASTAAEWTQAYFVLGIVAGPLFPAGSAAIAANVPSAQRPASAAIVDAAASAGTTVASLTPLIASQVFQGQWKMVFHMTAVGLAFVAVTVATSFPSSTNSPDKNTSKHDESTTPEKLIQEEILHHHQEQSTLSALLHPLHLLTYICHSVDNFSKYSINSWAATMLVAQHQASPALVGGILGLQEGVGVLSKVLVGILLGGTSASRGMASAIGFGIQGFGLWMAFGAAMATEAGAFLLMSAIAVGSHSIGFRPIYVEGYHAGAVSGFGNSIASFASVLGPLTIGTAVRPDGNKDWPMVAVWMFLVNMIGSLAAMGIAMMGRVEEAEKSSEGKNRQN</sequence>
<comment type="subcellular location">
    <subcellularLocation>
        <location evidence="1">Membrane</location>
        <topology evidence="1">Multi-pass membrane protein</topology>
    </subcellularLocation>
</comment>
<feature type="signal peptide" evidence="7">
    <location>
        <begin position="1"/>
        <end position="19"/>
    </location>
</feature>
<gene>
    <name evidence="9" type="ORF">SEMRO_631_G178400.1</name>
</gene>
<evidence type="ECO:0000256" key="5">
    <source>
        <dbReference type="SAM" id="MobiDB-lite"/>
    </source>
</evidence>
<keyword evidence="4 6" id="KW-0472">Membrane</keyword>
<feature type="chain" id="PRO_5040344021" evidence="7">
    <location>
        <begin position="20"/>
        <end position="423"/>
    </location>
</feature>
<comment type="caution">
    <text evidence="9">The sequence shown here is derived from an EMBL/GenBank/DDBJ whole genome shotgun (WGS) entry which is preliminary data.</text>
</comment>
<evidence type="ECO:0000256" key="6">
    <source>
        <dbReference type="SAM" id="Phobius"/>
    </source>
</evidence>
<evidence type="ECO:0000256" key="3">
    <source>
        <dbReference type="ARBA" id="ARBA00022989"/>
    </source>
</evidence>
<feature type="transmembrane region" description="Helical" evidence="6">
    <location>
        <begin position="99"/>
        <end position="120"/>
    </location>
</feature>
<dbReference type="AlphaFoldDB" id="A0A9N8HKR2"/>
<reference evidence="9" key="1">
    <citation type="submission" date="2020-06" db="EMBL/GenBank/DDBJ databases">
        <authorList>
            <consortium name="Plant Systems Biology data submission"/>
        </authorList>
    </citation>
    <scope>NUCLEOTIDE SEQUENCE</scope>
    <source>
        <strain evidence="9">D6</strain>
    </source>
</reference>
<dbReference type="InterPro" id="IPR036259">
    <property type="entry name" value="MFS_trans_sf"/>
</dbReference>
<feature type="transmembrane region" description="Helical" evidence="6">
    <location>
        <begin position="385"/>
        <end position="406"/>
    </location>
</feature>
<feature type="transmembrane region" description="Helical" evidence="6">
    <location>
        <begin position="71"/>
        <end position="93"/>
    </location>
</feature>
<proteinExistence type="predicted"/>
<dbReference type="PROSITE" id="PS50850">
    <property type="entry name" value="MFS"/>
    <property type="match status" value="1"/>
</dbReference>
<keyword evidence="10" id="KW-1185">Reference proteome</keyword>
<dbReference type="EMBL" id="CAICTM010000630">
    <property type="protein sequence ID" value="CAB9514078.1"/>
    <property type="molecule type" value="Genomic_DNA"/>
</dbReference>
<evidence type="ECO:0000256" key="1">
    <source>
        <dbReference type="ARBA" id="ARBA00004141"/>
    </source>
</evidence>
<feature type="compositionally biased region" description="Polar residues" evidence="5">
    <location>
        <begin position="182"/>
        <end position="191"/>
    </location>
</feature>
<keyword evidence="3 6" id="KW-1133">Transmembrane helix</keyword>
<dbReference type="InterPro" id="IPR020846">
    <property type="entry name" value="MFS_dom"/>
</dbReference>
<dbReference type="OrthoDB" id="2985014at2759"/>
<accession>A0A9N8HKR2</accession>
<feature type="transmembrane region" description="Helical" evidence="6">
    <location>
        <begin position="162"/>
        <end position="182"/>
    </location>
</feature>
<feature type="transmembrane region" description="Helical" evidence="6">
    <location>
        <begin position="345"/>
        <end position="365"/>
    </location>
</feature>
<dbReference type="InterPro" id="IPR050382">
    <property type="entry name" value="MFS_Na/Anion_cotransporter"/>
</dbReference>
<keyword evidence="7" id="KW-0732">Signal</keyword>
<organism evidence="9 10">
    <name type="scientific">Seminavis robusta</name>
    <dbReference type="NCBI Taxonomy" id="568900"/>
    <lineage>
        <taxon>Eukaryota</taxon>
        <taxon>Sar</taxon>
        <taxon>Stramenopiles</taxon>
        <taxon>Ochrophyta</taxon>
        <taxon>Bacillariophyta</taxon>
        <taxon>Bacillariophyceae</taxon>
        <taxon>Bacillariophycidae</taxon>
        <taxon>Naviculales</taxon>
        <taxon>Naviculaceae</taxon>
        <taxon>Seminavis</taxon>
    </lineage>
</organism>
<feature type="transmembrane region" description="Helical" evidence="6">
    <location>
        <begin position="132"/>
        <end position="156"/>
    </location>
</feature>
<evidence type="ECO:0000256" key="4">
    <source>
        <dbReference type="ARBA" id="ARBA00023136"/>
    </source>
</evidence>
<evidence type="ECO:0000313" key="9">
    <source>
        <dbReference type="EMBL" id="CAB9514078.1"/>
    </source>
</evidence>
<dbReference type="InterPro" id="IPR011701">
    <property type="entry name" value="MFS"/>
</dbReference>
<feature type="transmembrane region" description="Helical" evidence="6">
    <location>
        <begin position="43"/>
        <end position="64"/>
    </location>
</feature>
<keyword evidence="2 6" id="KW-0812">Transmembrane</keyword>
<feature type="domain" description="Major facilitator superfamily (MFS) profile" evidence="8">
    <location>
        <begin position="5"/>
        <end position="414"/>
    </location>
</feature>
<evidence type="ECO:0000259" key="8">
    <source>
        <dbReference type="PROSITE" id="PS50850"/>
    </source>
</evidence>
<evidence type="ECO:0000256" key="2">
    <source>
        <dbReference type="ARBA" id="ARBA00022692"/>
    </source>
</evidence>
<dbReference type="PANTHER" id="PTHR11662:SF399">
    <property type="entry name" value="FI19708P1-RELATED"/>
    <property type="match status" value="1"/>
</dbReference>
<dbReference type="Pfam" id="PF07690">
    <property type="entry name" value="MFS_1"/>
    <property type="match status" value="1"/>
</dbReference>
<dbReference type="GO" id="GO:0016020">
    <property type="term" value="C:membrane"/>
    <property type="evidence" value="ECO:0007669"/>
    <property type="project" value="UniProtKB-SubCell"/>
</dbReference>
<feature type="transmembrane region" description="Helical" evidence="6">
    <location>
        <begin position="309"/>
        <end position="333"/>
    </location>
</feature>
<evidence type="ECO:0000313" key="10">
    <source>
        <dbReference type="Proteomes" id="UP001153069"/>
    </source>
</evidence>
<feature type="compositionally biased region" description="Basic and acidic residues" evidence="5">
    <location>
        <begin position="192"/>
        <end position="201"/>
    </location>
</feature>
<dbReference type="Proteomes" id="UP001153069">
    <property type="component" value="Unassembled WGS sequence"/>
</dbReference>
<feature type="region of interest" description="Disordered" evidence="5">
    <location>
        <begin position="182"/>
        <end position="201"/>
    </location>
</feature>